<gene>
    <name evidence="2" type="ORF">E2C01_067153</name>
</gene>
<dbReference type="Proteomes" id="UP000324222">
    <property type="component" value="Unassembled WGS sequence"/>
</dbReference>
<sequence>MLMAALPPSRRKGCAATQTRSSSARRPRAERGEAGMGGRGGAVSLHRLFPWHDGTSRAGLTLPKRCPLPPGTLPPLFSPLESSIFPRNA</sequence>
<name>A0A5B7HSU6_PORTR</name>
<evidence type="ECO:0000313" key="2">
    <source>
        <dbReference type="EMBL" id="MPC72839.1"/>
    </source>
</evidence>
<keyword evidence="3" id="KW-1185">Reference proteome</keyword>
<comment type="caution">
    <text evidence="2">The sequence shown here is derived from an EMBL/GenBank/DDBJ whole genome shotgun (WGS) entry which is preliminary data.</text>
</comment>
<reference evidence="2 3" key="1">
    <citation type="submission" date="2019-05" db="EMBL/GenBank/DDBJ databases">
        <title>Another draft genome of Portunus trituberculatus and its Hox gene families provides insights of decapod evolution.</title>
        <authorList>
            <person name="Jeong J.-H."/>
            <person name="Song I."/>
            <person name="Kim S."/>
            <person name="Choi T."/>
            <person name="Kim D."/>
            <person name="Ryu S."/>
            <person name="Kim W."/>
        </authorList>
    </citation>
    <scope>NUCLEOTIDE SEQUENCE [LARGE SCALE GENOMIC DNA]</scope>
    <source>
        <tissue evidence="2">Muscle</tissue>
    </source>
</reference>
<evidence type="ECO:0000256" key="1">
    <source>
        <dbReference type="SAM" id="MobiDB-lite"/>
    </source>
</evidence>
<evidence type="ECO:0000313" key="3">
    <source>
        <dbReference type="Proteomes" id="UP000324222"/>
    </source>
</evidence>
<dbReference type="AlphaFoldDB" id="A0A5B7HSU6"/>
<proteinExistence type="predicted"/>
<organism evidence="2 3">
    <name type="scientific">Portunus trituberculatus</name>
    <name type="common">Swimming crab</name>
    <name type="synonym">Neptunus trituberculatus</name>
    <dbReference type="NCBI Taxonomy" id="210409"/>
    <lineage>
        <taxon>Eukaryota</taxon>
        <taxon>Metazoa</taxon>
        <taxon>Ecdysozoa</taxon>
        <taxon>Arthropoda</taxon>
        <taxon>Crustacea</taxon>
        <taxon>Multicrustacea</taxon>
        <taxon>Malacostraca</taxon>
        <taxon>Eumalacostraca</taxon>
        <taxon>Eucarida</taxon>
        <taxon>Decapoda</taxon>
        <taxon>Pleocyemata</taxon>
        <taxon>Brachyura</taxon>
        <taxon>Eubrachyura</taxon>
        <taxon>Portunoidea</taxon>
        <taxon>Portunidae</taxon>
        <taxon>Portuninae</taxon>
        <taxon>Portunus</taxon>
    </lineage>
</organism>
<protein>
    <submittedName>
        <fullName evidence="2">Uncharacterized protein</fullName>
    </submittedName>
</protein>
<accession>A0A5B7HSU6</accession>
<feature type="region of interest" description="Disordered" evidence="1">
    <location>
        <begin position="1"/>
        <end position="41"/>
    </location>
</feature>
<dbReference type="EMBL" id="VSRR010035519">
    <property type="protein sequence ID" value="MPC72839.1"/>
    <property type="molecule type" value="Genomic_DNA"/>
</dbReference>